<keyword evidence="2" id="KW-1133">Transmembrane helix</keyword>
<sequence>MLGAMSGWILAAIIITVWVTVSVIVALVVARAVRLRERNEKPQPSRGATGFDTDGRTRRDR</sequence>
<dbReference type="KEGG" id="gom:D7316_04753"/>
<feature type="region of interest" description="Disordered" evidence="1">
    <location>
        <begin position="38"/>
        <end position="61"/>
    </location>
</feature>
<evidence type="ECO:0000313" key="3">
    <source>
        <dbReference type="EMBL" id="AZG48140.1"/>
    </source>
</evidence>
<organism evidence="3 4">
    <name type="scientific">Gordonia insulae</name>
    <dbReference type="NCBI Taxonomy" id="2420509"/>
    <lineage>
        <taxon>Bacteria</taxon>
        <taxon>Bacillati</taxon>
        <taxon>Actinomycetota</taxon>
        <taxon>Actinomycetes</taxon>
        <taxon>Mycobacteriales</taxon>
        <taxon>Gordoniaceae</taxon>
        <taxon>Gordonia</taxon>
    </lineage>
</organism>
<evidence type="ECO:0000256" key="2">
    <source>
        <dbReference type="SAM" id="Phobius"/>
    </source>
</evidence>
<keyword evidence="2" id="KW-0812">Transmembrane</keyword>
<accession>A0A3G8JVE4</accession>
<protein>
    <submittedName>
        <fullName evidence="3">Uncharacterized protein</fullName>
    </submittedName>
</protein>
<reference evidence="3 4" key="1">
    <citation type="submission" date="2018-11" db="EMBL/GenBank/DDBJ databases">
        <title>Gordonia insulae sp. nov., isolated from an island soil.</title>
        <authorList>
            <person name="Kim Y.S."/>
            <person name="Kim S.B."/>
        </authorList>
    </citation>
    <scope>NUCLEOTIDE SEQUENCE [LARGE SCALE GENOMIC DNA]</scope>
    <source>
        <strain evidence="3 4">MMS17-SY073</strain>
    </source>
</reference>
<gene>
    <name evidence="3" type="ORF">D7316_04753</name>
</gene>
<feature type="transmembrane region" description="Helical" evidence="2">
    <location>
        <begin position="6"/>
        <end position="30"/>
    </location>
</feature>
<name>A0A3G8JVE4_9ACTN</name>
<keyword evidence="2" id="KW-0472">Membrane</keyword>
<dbReference type="Proteomes" id="UP000271469">
    <property type="component" value="Chromosome"/>
</dbReference>
<proteinExistence type="predicted"/>
<dbReference type="AlphaFoldDB" id="A0A3G8JVE4"/>
<keyword evidence="4" id="KW-1185">Reference proteome</keyword>
<evidence type="ECO:0000256" key="1">
    <source>
        <dbReference type="SAM" id="MobiDB-lite"/>
    </source>
</evidence>
<evidence type="ECO:0000313" key="4">
    <source>
        <dbReference type="Proteomes" id="UP000271469"/>
    </source>
</evidence>
<dbReference type="EMBL" id="CP033972">
    <property type="protein sequence ID" value="AZG48140.1"/>
    <property type="molecule type" value="Genomic_DNA"/>
</dbReference>